<evidence type="ECO:0008006" key="3">
    <source>
        <dbReference type="Google" id="ProtNLM"/>
    </source>
</evidence>
<evidence type="ECO:0000313" key="2">
    <source>
        <dbReference type="Proteomes" id="UP001558613"/>
    </source>
</evidence>
<keyword evidence="2" id="KW-1185">Reference proteome</keyword>
<evidence type="ECO:0000313" key="1">
    <source>
        <dbReference type="EMBL" id="KAL1261246.1"/>
    </source>
</evidence>
<dbReference type="Proteomes" id="UP001558613">
    <property type="component" value="Unassembled WGS sequence"/>
</dbReference>
<reference evidence="1 2" key="1">
    <citation type="submission" date="2023-09" db="EMBL/GenBank/DDBJ databases">
        <authorList>
            <person name="Wang M."/>
        </authorList>
    </citation>
    <scope>NUCLEOTIDE SEQUENCE [LARGE SCALE GENOMIC DNA]</scope>
    <source>
        <strain evidence="1">GT-2023</strain>
        <tissue evidence="1">Liver</tissue>
    </source>
</reference>
<dbReference type="EMBL" id="JAYMGO010000014">
    <property type="protein sequence ID" value="KAL1261246.1"/>
    <property type="molecule type" value="Genomic_DNA"/>
</dbReference>
<protein>
    <recommendedName>
        <fullName evidence="3">C2H2-type domain-containing protein</fullName>
    </recommendedName>
</protein>
<gene>
    <name evidence="1" type="ORF">QQF64_006511</name>
</gene>
<organism evidence="1 2">
    <name type="scientific">Cirrhinus molitorella</name>
    <name type="common">mud carp</name>
    <dbReference type="NCBI Taxonomy" id="172907"/>
    <lineage>
        <taxon>Eukaryota</taxon>
        <taxon>Metazoa</taxon>
        <taxon>Chordata</taxon>
        <taxon>Craniata</taxon>
        <taxon>Vertebrata</taxon>
        <taxon>Euteleostomi</taxon>
        <taxon>Actinopterygii</taxon>
        <taxon>Neopterygii</taxon>
        <taxon>Teleostei</taxon>
        <taxon>Ostariophysi</taxon>
        <taxon>Cypriniformes</taxon>
        <taxon>Cyprinidae</taxon>
        <taxon>Labeoninae</taxon>
        <taxon>Labeonini</taxon>
        <taxon>Cirrhinus</taxon>
    </lineage>
</organism>
<accession>A0ABR3M812</accession>
<comment type="caution">
    <text evidence="1">The sequence shown here is derived from an EMBL/GenBank/DDBJ whole genome shotgun (WGS) entry which is preliminary data.</text>
</comment>
<name>A0ABR3M812_9TELE</name>
<sequence>MHRTVLRHEKIALQRCQSCSNYHCPFCGPDVFKPTMELHIVENHVSNHLSLAVQHEEFLIAKCNLKCREQGQFFTVLMPKHSYTGKFQIVKHLAACKKRQVPANRNQTLLNHSCNMNHRHL</sequence>
<proteinExistence type="predicted"/>